<reference evidence="2" key="1">
    <citation type="submission" date="2019-11" db="EMBL/GenBank/DDBJ databases">
        <authorList>
            <person name="Feng L."/>
        </authorList>
    </citation>
    <scope>NUCLEOTIDE SEQUENCE</scope>
    <source>
        <strain evidence="2">BgluceraseaLFYP119</strain>
    </source>
</reference>
<organism evidence="2">
    <name type="scientific">Blautia glucerasea</name>
    <dbReference type="NCBI Taxonomy" id="536633"/>
    <lineage>
        <taxon>Bacteria</taxon>
        <taxon>Bacillati</taxon>
        <taxon>Bacillota</taxon>
        <taxon>Clostridia</taxon>
        <taxon>Lachnospirales</taxon>
        <taxon>Lachnospiraceae</taxon>
        <taxon>Blautia</taxon>
    </lineage>
</organism>
<accession>A0A6N2TVG7</accession>
<dbReference type="EMBL" id="CACRST010000014">
    <property type="protein sequence ID" value="VYT07406.1"/>
    <property type="molecule type" value="Genomic_DNA"/>
</dbReference>
<dbReference type="RefSeq" id="WP_156354018.1">
    <property type="nucleotide sequence ID" value="NZ_CACRST010000014.1"/>
</dbReference>
<evidence type="ECO:0000313" key="2">
    <source>
        <dbReference type="EMBL" id="VYT07406.1"/>
    </source>
</evidence>
<proteinExistence type="predicted"/>
<protein>
    <submittedName>
        <fullName evidence="2">Uroporphyrinogen decarboxylase (URO-D)</fullName>
    </submittedName>
</protein>
<evidence type="ECO:0000259" key="1">
    <source>
        <dbReference type="Pfam" id="PF01208"/>
    </source>
</evidence>
<dbReference type="Pfam" id="PF01208">
    <property type="entry name" value="URO-D"/>
    <property type="match status" value="1"/>
</dbReference>
<dbReference type="GO" id="GO:0004853">
    <property type="term" value="F:uroporphyrinogen decarboxylase activity"/>
    <property type="evidence" value="ECO:0007669"/>
    <property type="project" value="InterPro"/>
</dbReference>
<dbReference type="Gene3D" id="3.20.20.210">
    <property type="match status" value="1"/>
</dbReference>
<gene>
    <name evidence="2" type="ORF">BGLFYP119_01698</name>
</gene>
<name>A0A6N2TVG7_9FIRM</name>
<dbReference type="InterPro" id="IPR000257">
    <property type="entry name" value="Uroporphyrinogen_deCOase"/>
</dbReference>
<dbReference type="GO" id="GO:0006779">
    <property type="term" value="P:porphyrin-containing compound biosynthetic process"/>
    <property type="evidence" value="ECO:0007669"/>
    <property type="project" value="InterPro"/>
</dbReference>
<sequence>MLTAKQNMIECMKAGGNPDRFVNQYEAIRLLFHPFMLTNPQPQKGQLNVVNAWGITNSFPDNTPGSFPVHTPDKIVVKDIENWKDYVKAPSLTFPQELWDQCKAMYDAVDGTKAFKATFVAPGLFEQTHHLCEMVNALYYYIDYEDEMHDLIKYLTEWELKLAEGICSHLHPDMIFHHDDWGSHDSTFLSPAMFEDYFLESYKEIYGYYKSHGVDYIVHHSDSYAATLVPDMIEMGIDVYQGCMKTNNVPELIRKYGDKISFMGVIENAFVDHEGWSDEECEKVVRETVEECGIHSFIPCIAQGGPGSVYPGVYLSLSGAIDRINQERFGFTPQQQAEMRMPHEIMF</sequence>
<dbReference type="AlphaFoldDB" id="A0A6N2TVG7"/>
<dbReference type="InterPro" id="IPR038071">
    <property type="entry name" value="UROD/MetE-like_sf"/>
</dbReference>
<feature type="domain" description="Uroporphyrinogen decarboxylase (URO-D)" evidence="1">
    <location>
        <begin position="54"/>
        <end position="290"/>
    </location>
</feature>
<dbReference type="SUPFAM" id="SSF51726">
    <property type="entry name" value="UROD/MetE-like"/>
    <property type="match status" value="1"/>
</dbReference>